<comment type="caution">
    <text evidence="1">The sequence shown here is derived from an EMBL/GenBank/DDBJ whole genome shotgun (WGS) entry which is preliminary data.</text>
</comment>
<reference evidence="2" key="1">
    <citation type="journal article" date="2019" name="Int. J. Syst. Evol. Microbiol.">
        <title>The Global Catalogue of Microorganisms (GCM) 10K type strain sequencing project: providing services to taxonomists for standard genome sequencing and annotation.</title>
        <authorList>
            <consortium name="The Broad Institute Genomics Platform"/>
            <consortium name="The Broad Institute Genome Sequencing Center for Infectious Disease"/>
            <person name="Wu L."/>
            <person name="Ma J."/>
        </authorList>
    </citation>
    <scope>NUCLEOTIDE SEQUENCE [LARGE SCALE GENOMIC DNA]</scope>
    <source>
        <strain evidence="2">CGMCC 1.9106</strain>
    </source>
</reference>
<protein>
    <recommendedName>
        <fullName evidence="3">Immunity protein 7 of polymorphic toxin system</fullName>
    </recommendedName>
</protein>
<dbReference type="EMBL" id="JBHTAC010000003">
    <property type="protein sequence ID" value="MFC7241747.1"/>
    <property type="molecule type" value="Genomic_DNA"/>
</dbReference>
<keyword evidence="2" id="KW-1185">Reference proteome</keyword>
<evidence type="ECO:0008006" key="3">
    <source>
        <dbReference type="Google" id="ProtNLM"/>
    </source>
</evidence>
<name>A0ABW2GSE5_9ACTN</name>
<dbReference type="Proteomes" id="UP001596392">
    <property type="component" value="Unassembled WGS sequence"/>
</dbReference>
<organism evidence="1 2">
    <name type="scientific">Catellatospora aurea</name>
    <dbReference type="NCBI Taxonomy" id="1337874"/>
    <lineage>
        <taxon>Bacteria</taxon>
        <taxon>Bacillati</taxon>
        <taxon>Actinomycetota</taxon>
        <taxon>Actinomycetes</taxon>
        <taxon>Micromonosporales</taxon>
        <taxon>Micromonosporaceae</taxon>
        <taxon>Catellatospora</taxon>
    </lineage>
</organism>
<gene>
    <name evidence="1" type="ORF">ACFQO7_04550</name>
</gene>
<dbReference type="RefSeq" id="WP_376805192.1">
    <property type="nucleotide sequence ID" value="NZ_JBHTAC010000003.1"/>
</dbReference>
<proteinExistence type="predicted"/>
<sequence>MSASITHRYGHSEDYSPDKIPELIAELDAYIDDEHPDVWVSCGGWTLSAFPSGLVIWEDDVDEAPRHLRGVSRSHLAVLMDLCGTGRFHELERLPWMEGYG</sequence>
<evidence type="ECO:0000313" key="2">
    <source>
        <dbReference type="Proteomes" id="UP001596392"/>
    </source>
</evidence>
<accession>A0ABW2GSE5</accession>
<evidence type="ECO:0000313" key="1">
    <source>
        <dbReference type="EMBL" id="MFC7241747.1"/>
    </source>
</evidence>